<dbReference type="Proteomes" id="UP000777438">
    <property type="component" value="Unassembled WGS sequence"/>
</dbReference>
<reference evidence="1 2" key="1">
    <citation type="journal article" date="2021" name="Nat. Commun.">
        <title>Genetic determinants of endophytism in the Arabidopsis root mycobiome.</title>
        <authorList>
            <person name="Mesny F."/>
            <person name="Miyauchi S."/>
            <person name="Thiergart T."/>
            <person name="Pickel B."/>
            <person name="Atanasova L."/>
            <person name="Karlsson M."/>
            <person name="Huettel B."/>
            <person name="Barry K.W."/>
            <person name="Haridas S."/>
            <person name="Chen C."/>
            <person name="Bauer D."/>
            <person name="Andreopoulos W."/>
            <person name="Pangilinan J."/>
            <person name="LaButti K."/>
            <person name="Riley R."/>
            <person name="Lipzen A."/>
            <person name="Clum A."/>
            <person name="Drula E."/>
            <person name="Henrissat B."/>
            <person name="Kohler A."/>
            <person name="Grigoriev I.V."/>
            <person name="Martin F.M."/>
            <person name="Hacquard S."/>
        </authorList>
    </citation>
    <scope>NUCLEOTIDE SEQUENCE [LARGE SCALE GENOMIC DNA]</scope>
    <source>
        <strain evidence="1 2">MPI-CAGE-CH-0241</strain>
    </source>
</reference>
<keyword evidence="2" id="KW-1185">Reference proteome</keyword>
<accession>A0A9P9ALX5</accession>
<dbReference type="EMBL" id="JAGPYM010000022">
    <property type="protein sequence ID" value="KAH6883958.1"/>
    <property type="molecule type" value="Genomic_DNA"/>
</dbReference>
<comment type="caution">
    <text evidence="1">The sequence shown here is derived from an EMBL/GenBank/DDBJ whole genome shotgun (WGS) entry which is preliminary data.</text>
</comment>
<dbReference type="AlphaFoldDB" id="A0A9P9ALX5"/>
<name>A0A9P9ALX5_9HYPO</name>
<evidence type="ECO:0000313" key="2">
    <source>
        <dbReference type="Proteomes" id="UP000777438"/>
    </source>
</evidence>
<protein>
    <submittedName>
        <fullName evidence="1">Uncharacterized protein</fullName>
    </submittedName>
</protein>
<sequence length="185" mass="20453">MESNFSESFGIPTNDEMLPLGHELITPSYLSQDLTAPLAQELDVPISIQGDNDTTPLCPFSLQFDEMASIPDLSPWWSIGFKTLPNFYENMPFDLVGGIVQPEISSFPAGVAQPCPSGISSQVSSSPRHFFTEKSKAISQEPVHRGLKDRERTKPARYRTKQCWDHGCNGQPPSWTAHESQSVVG</sequence>
<gene>
    <name evidence="1" type="ORF">B0T10DRAFT_463318</name>
</gene>
<organism evidence="1 2">
    <name type="scientific">Thelonectria olida</name>
    <dbReference type="NCBI Taxonomy" id="1576542"/>
    <lineage>
        <taxon>Eukaryota</taxon>
        <taxon>Fungi</taxon>
        <taxon>Dikarya</taxon>
        <taxon>Ascomycota</taxon>
        <taxon>Pezizomycotina</taxon>
        <taxon>Sordariomycetes</taxon>
        <taxon>Hypocreomycetidae</taxon>
        <taxon>Hypocreales</taxon>
        <taxon>Nectriaceae</taxon>
        <taxon>Thelonectria</taxon>
    </lineage>
</organism>
<evidence type="ECO:0000313" key="1">
    <source>
        <dbReference type="EMBL" id="KAH6883958.1"/>
    </source>
</evidence>
<proteinExistence type="predicted"/>